<proteinExistence type="predicted"/>
<dbReference type="EMBL" id="AMZH03005588">
    <property type="protein sequence ID" value="RRT66031.1"/>
    <property type="molecule type" value="Genomic_DNA"/>
</dbReference>
<organism evidence="1 2">
    <name type="scientific">Ensete ventricosum</name>
    <name type="common">Abyssinian banana</name>
    <name type="synonym">Musa ensete</name>
    <dbReference type="NCBI Taxonomy" id="4639"/>
    <lineage>
        <taxon>Eukaryota</taxon>
        <taxon>Viridiplantae</taxon>
        <taxon>Streptophyta</taxon>
        <taxon>Embryophyta</taxon>
        <taxon>Tracheophyta</taxon>
        <taxon>Spermatophyta</taxon>
        <taxon>Magnoliopsida</taxon>
        <taxon>Liliopsida</taxon>
        <taxon>Zingiberales</taxon>
        <taxon>Musaceae</taxon>
        <taxon>Ensete</taxon>
    </lineage>
</organism>
<dbReference type="Proteomes" id="UP000287651">
    <property type="component" value="Unassembled WGS sequence"/>
</dbReference>
<evidence type="ECO:0000313" key="1">
    <source>
        <dbReference type="EMBL" id="RRT66031.1"/>
    </source>
</evidence>
<name>A0A426ZQ34_ENSVE</name>
<accession>A0A426ZQ34</accession>
<comment type="caution">
    <text evidence="1">The sequence shown here is derived from an EMBL/GenBank/DDBJ whole genome shotgun (WGS) entry which is preliminary data.</text>
</comment>
<dbReference type="AlphaFoldDB" id="A0A426ZQ34"/>
<evidence type="ECO:0000313" key="2">
    <source>
        <dbReference type="Proteomes" id="UP000287651"/>
    </source>
</evidence>
<sequence length="129" mass="13775">MPLISVQGKFRASAPCSIFYVDSLHAAWILHQVSPKSLRSSICIELIVALASTILRASPPLSLIFTSTRSVPSYNVALDCSLTLSRNASTNALPHSRSCDNSSSLARSVELCGDITLRNSSSICSICCT</sequence>
<protein>
    <submittedName>
        <fullName evidence="1">Uncharacterized protein</fullName>
    </submittedName>
</protein>
<reference evidence="1 2" key="1">
    <citation type="journal article" date="2014" name="Agronomy (Basel)">
        <title>A Draft Genome Sequence for Ensete ventricosum, the Drought-Tolerant Tree Against Hunger.</title>
        <authorList>
            <person name="Harrison J."/>
            <person name="Moore K.A."/>
            <person name="Paszkiewicz K."/>
            <person name="Jones T."/>
            <person name="Grant M."/>
            <person name="Ambacheew D."/>
            <person name="Muzemil S."/>
            <person name="Studholme D.J."/>
        </authorList>
    </citation>
    <scope>NUCLEOTIDE SEQUENCE [LARGE SCALE GENOMIC DNA]</scope>
</reference>
<gene>
    <name evidence="1" type="ORF">B296_00000229</name>
</gene>